<keyword evidence="6" id="KW-0233">DNA recombination</keyword>
<dbReference type="InterPro" id="IPR001959">
    <property type="entry name" value="Transposase"/>
</dbReference>
<organism evidence="10 11">
    <name type="scientific">Actinoallomurus spadix</name>
    <dbReference type="NCBI Taxonomy" id="79912"/>
    <lineage>
        <taxon>Bacteria</taxon>
        <taxon>Bacillati</taxon>
        <taxon>Actinomycetota</taxon>
        <taxon>Actinomycetes</taxon>
        <taxon>Streptosporangiales</taxon>
        <taxon>Thermomonosporaceae</taxon>
        <taxon>Actinoallomurus</taxon>
    </lineage>
</organism>
<feature type="domain" description="Transposase putative helix-turn-helix" evidence="9">
    <location>
        <begin position="2"/>
        <end position="37"/>
    </location>
</feature>
<dbReference type="InterPro" id="IPR010095">
    <property type="entry name" value="Cas12f1-like_TNB"/>
</dbReference>
<comment type="caution">
    <text evidence="10">The sequence shown here is derived from an EMBL/GenBank/DDBJ whole genome shotgun (WGS) entry which is preliminary data.</text>
</comment>
<dbReference type="Proteomes" id="UP001501822">
    <property type="component" value="Unassembled WGS sequence"/>
</dbReference>
<dbReference type="Pfam" id="PF01385">
    <property type="entry name" value="OrfB_IS605"/>
    <property type="match status" value="1"/>
</dbReference>
<dbReference type="NCBIfam" id="NF040570">
    <property type="entry name" value="guided_TnpB"/>
    <property type="match status" value="1"/>
</dbReference>
<evidence type="ECO:0000256" key="4">
    <source>
        <dbReference type="ARBA" id="ARBA00022833"/>
    </source>
</evidence>
<dbReference type="EMBL" id="BAAABM010000037">
    <property type="protein sequence ID" value="GAA0346225.1"/>
    <property type="molecule type" value="Genomic_DNA"/>
</dbReference>
<evidence type="ECO:0000259" key="7">
    <source>
        <dbReference type="Pfam" id="PF01385"/>
    </source>
</evidence>
<dbReference type="GO" id="GO:0004519">
    <property type="term" value="F:endonuclease activity"/>
    <property type="evidence" value="ECO:0007669"/>
    <property type="project" value="UniProtKB-KW"/>
</dbReference>
<evidence type="ECO:0000259" key="9">
    <source>
        <dbReference type="Pfam" id="PF12323"/>
    </source>
</evidence>
<dbReference type="InterPro" id="IPR021027">
    <property type="entry name" value="Transposase_put_HTH"/>
</dbReference>
<feature type="domain" description="Probable transposase IS891/IS1136/IS1341" evidence="7">
    <location>
        <begin position="174"/>
        <end position="276"/>
    </location>
</feature>
<name>A0ABN0WTH7_9ACTN</name>
<feature type="domain" description="Cas12f1-like TNB" evidence="8">
    <location>
        <begin position="303"/>
        <end position="366"/>
    </location>
</feature>
<accession>A0ABN0WTH7</accession>
<dbReference type="Pfam" id="PF07282">
    <property type="entry name" value="Cas12f1-like_TNB"/>
    <property type="match status" value="1"/>
</dbReference>
<evidence type="ECO:0000259" key="8">
    <source>
        <dbReference type="Pfam" id="PF07282"/>
    </source>
</evidence>
<comment type="similarity">
    <text evidence="1">In the C-terminal section; belongs to the transposase 35 family.</text>
</comment>
<evidence type="ECO:0000256" key="2">
    <source>
        <dbReference type="ARBA" id="ARBA00022578"/>
    </source>
</evidence>
<keyword evidence="10" id="KW-0540">Nuclease</keyword>
<protein>
    <submittedName>
        <fullName evidence="10">RNA-guided endonuclease TnpB family protein</fullName>
    </submittedName>
</protein>
<dbReference type="RefSeq" id="WP_252808495.1">
    <property type="nucleotide sequence ID" value="NZ_BAAABM010000037.1"/>
</dbReference>
<dbReference type="Pfam" id="PF12323">
    <property type="entry name" value="HTH_OrfB_IS605"/>
    <property type="match status" value="1"/>
</dbReference>
<reference evidence="10 11" key="1">
    <citation type="journal article" date="2019" name="Int. J. Syst. Evol. Microbiol.">
        <title>The Global Catalogue of Microorganisms (GCM) 10K type strain sequencing project: providing services to taxonomists for standard genome sequencing and annotation.</title>
        <authorList>
            <consortium name="The Broad Institute Genomics Platform"/>
            <consortium name="The Broad Institute Genome Sequencing Center for Infectious Disease"/>
            <person name="Wu L."/>
            <person name="Ma J."/>
        </authorList>
    </citation>
    <scope>NUCLEOTIDE SEQUENCE [LARGE SCALE GENOMIC DNA]</scope>
    <source>
        <strain evidence="10 11">JCM 3146</strain>
    </source>
</reference>
<evidence type="ECO:0000256" key="5">
    <source>
        <dbReference type="ARBA" id="ARBA00023125"/>
    </source>
</evidence>
<evidence type="ECO:0000256" key="6">
    <source>
        <dbReference type="ARBA" id="ARBA00023172"/>
    </source>
</evidence>
<evidence type="ECO:0000313" key="11">
    <source>
        <dbReference type="Proteomes" id="UP001501822"/>
    </source>
</evidence>
<evidence type="ECO:0000313" key="10">
    <source>
        <dbReference type="EMBL" id="GAA0346225.1"/>
    </source>
</evidence>
<keyword evidence="10" id="KW-0378">Hydrolase</keyword>
<keyword evidence="2" id="KW-0815">Transposition</keyword>
<evidence type="ECO:0000256" key="3">
    <source>
        <dbReference type="ARBA" id="ARBA00022723"/>
    </source>
</evidence>
<keyword evidence="11" id="KW-1185">Reference proteome</keyword>
<gene>
    <name evidence="10" type="ORF">GCM10010151_39820</name>
</gene>
<keyword evidence="3" id="KW-0479">Metal-binding</keyword>
<evidence type="ECO:0000256" key="1">
    <source>
        <dbReference type="ARBA" id="ARBA00008761"/>
    </source>
</evidence>
<keyword evidence="5" id="KW-0238">DNA-binding</keyword>
<proteinExistence type="inferred from homology"/>
<keyword evidence="10" id="KW-0255">Endonuclease</keyword>
<sequence length="399" mass="44677">MRFRLAPTPAQEQALLDHCSHARYVWNLAVEQHQHWRPGRKSAPDYAEQSRQLTEARKAFAWLAAGSQTVQQQALRDFAQAMSNFLAGTHRRPTWRKTGVHEGFRIVGQRGKHWDLRRLSRKTGQVWVPKVGWVKFRWSRQLPEEAKSFRVRRDRAGRWHVAFAVIPPPIDGPGTGEVVGVDRGISVSAALSTAERLSVPGLRAAEADRMRRLQRRLARAKPGSDRRAWVKTAIGRLKARETDRRKDWVEQTSTALARRYDLIRVEDLRIKNMVRSARGTLDAPGTKVRAKAGLNRSIHAAGWGLLVSRLEQKAPGRVQKINPAYTSRICHACGHRAAENRESQAVFRCRACGHADHADVNAAKNIRDIAAGRVVTARGALQSPGGAVNREPQPVLSSG</sequence>
<keyword evidence="4" id="KW-0862">Zinc</keyword>